<evidence type="ECO:0000313" key="5">
    <source>
        <dbReference type="Proteomes" id="UP001168990"/>
    </source>
</evidence>
<dbReference type="InterPro" id="IPR037355">
    <property type="entry name" value="COMMD3"/>
</dbReference>
<sequence>MELSNISIDMLNILLNSKIVSDEHFDELLSNCCKALTIIGNSNDKHVSSQFDVVKLSRTINAGIAYGNIFGLFVEAARHKYDSQHFINFLRSSNIFYGSRAKKLSTAYEKQRELLIRHLANVGNNSSCIVDVNWELSYCMKKSTSCSIASSVYHINITIKKYGIIDCVKFTCTRHQLQELVYKLRDIIRHMEKISHI</sequence>
<dbReference type="PROSITE" id="PS51269">
    <property type="entry name" value="COMM"/>
    <property type="match status" value="1"/>
</dbReference>
<reference evidence="4" key="1">
    <citation type="journal article" date="2023" name="bioRxiv">
        <title>Scaffold-level genome assemblies of two parasitoid biocontrol wasps reveal the parthenogenesis mechanism and an associated novel virus.</title>
        <authorList>
            <person name="Inwood S."/>
            <person name="Skelly J."/>
            <person name="Guhlin J."/>
            <person name="Harrop T."/>
            <person name="Goldson S."/>
            <person name="Dearden P."/>
        </authorList>
    </citation>
    <scope>NUCLEOTIDE SEQUENCE</scope>
    <source>
        <strain evidence="4">Irish</strain>
        <tissue evidence="4">Whole body</tissue>
    </source>
</reference>
<keyword evidence="5" id="KW-1185">Reference proteome</keyword>
<accession>A0AA39FBM9</accession>
<evidence type="ECO:0000313" key="4">
    <source>
        <dbReference type="EMBL" id="KAK0166550.1"/>
    </source>
</evidence>
<comment type="caution">
    <text evidence="4">The sequence shown here is derived from an EMBL/GenBank/DDBJ whole genome shotgun (WGS) entry which is preliminary data.</text>
</comment>
<dbReference type="PANTHER" id="PTHR31159:SF1">
    <property type="entry name" value="COMM DOMAIN-CONTAINING PROTEIN 3"/>
    <property type="match status" value="1"/>
</dbReference>
<dbReference type="AlphaFoldDB" id="A0AA39FBM9"/>
<evidence type="ECO:0000259" key="3">
    <source>
        <dbReference type="PROSITE" id="PS51269"/>
    </source>
</evidence>
<comment type="similarity">
    <text evidence="2">Belongs to the COMM domain-containing protein 3 family.</text>
</comment>
<evidence type="ECO:0000256" key="1">
    <source>
        <dbReference type="ARBA" id="ARBA00016548"/>
    </source>
</evidence>
<dbReference type="Pfam" id="PF07258">
    <property type="entry name" value="COMM_domain"/>
    <property type="match status" value="1"/>
</dbReference>
<protein>
    <recommendedName>
        <fullName evidence="1">COMM domain-containing protein 3</fullName>
    </recommendedName>
</protein>
<proteinExistence type="inferred from homology"/>
<evidence type="ECO:0000256" key="2">
    <source>
        <dbReference type="ARBA" id="ARBA00093469"/>
    </source>
</evidence>
<name>A0AA39FBM9_9HYME</name>
<dbReference type="GO" id="GO:0006814">
    <property type="term" value="P:sodium ion transport"/>
    <property type="evidence" value="ECO:0007669"/>
    <property type="project" value="InterPro"/>
</dbReference>
<dbReference type="InterPro" id="IPR017920">
    <property type="entry name" value="COMM"/>
</dbReference>
<gene>
    <name evidence="4" type="ORF">PV328_004957</name>
</gene>
<dbReference type="Proteomes" id="UP001168990">
    <property type="component" value="Unassembled WGS sequence"/>
</dbReference>
<organism evidence="4 5">
    <name type="scientific">Microctonus aethiopoides</name>
    <dbReference type="NCBI Taxonomy" id="144406"/>
    <lineage>
        <taxon>Eukaryota</taxon>
        <taxon>Metazoa</taxon>
        <taxon>Ecdysozoa</taxon>
        <taxon>Arthropoda</taxon>
        <taxon>Hexapoda</taxon>
        <taxon>Insecta</taxon>
        <taxon>Pterygota</taxon>
        <taxon>Neoptera</taxon>
        <taxon>Endopterygota</taxon>
        <taxon>Hymenoptera</taxon>
        <taxon>Apocrita</taxon>
        <taxon>Ichneumonoidea</taxon>
        <taxon>Braconidae</taxon>
        <taxon>Euphorinae</taxon>
        <taxon>Microctonus</taxon>
    </lineage>
</organism>
<reference evidence="4" key="2">
    <citation type="submission" date="2023-03" db="EMBL/GenBank/DDBJ databases">
        <authorList>
            <person name="Inwood S.N."/>
            <person name="Skelly J.G."/>
            <person name="Guhlin J."/>
            <person name="Harrop T.W.R."/>
            <person name="Goldson S.G."/>
            <person name="Dearden P.K."/>
        </authorList>
    </citation>
    <scope>NUCLEOTIDE SEQUENCE</scope>
    <source>
        <strain evidence="4">Irish</strain>
        <tissue evidence="4">Whole body</tissue>
    </source>
</reference>
<feature type="domain" description="COMM" evidence="3">
    <location>
        <begin position="128"/>
        <end position="195"/>
    </location>
</feature>
<dbReference type="EMBL" id="JAQQBS010001422">
    <property type="protein sequence ID" value="KAK0166550.1"/>
    <property type="molecule type" value="Genomic_DNA"/>
</dbReference>
<dbReference type="PANTHER" id="PTHR31159">
    <property type="entry name" value="COMM DOMAIN-CONTAINING PROTEIN 3"/>
    <property type="match status" value="1"/>
</dbReference>